<dbReference type="AlphaFoldDB" id="A0A8K0KEK6"/>
<reference evidence="1" key="2">
    <citation type="submission" date="2017-10" db="EMBL/GenBank/DDBJ databases">
        <title>Ladona fulva Genome sequencing and assembly.</title>
        <authorList>
            <person name="Murali S."/>
            <person name="Richards S."/>
            <person name="Bandaranaike D."/>
            <person name="Bellair M."/>
            <person name="Blankenburg K."/>
            <person name="Chao H."/>
            <person name="Dinh H."/>
            <person name="Doddapaneni H."/>
            <person name="Dugan-Rocha S."/>
            <person name="Elkadiri S."/>
            <person name="Gnanaolivu R."/>
            <person name="Hernandez B."/>
            <person name="Skinner E."/>
            <person name="Javaid M."/>
            <person name="Lee S."/>
            <person name="Li M."/>
            <person name="Ming W."/>
            <person name="Munidasa M."/>
            <person name="Muniz J."/>
            <person name="Nguyen L."/>
            <person name="Hughes D."/>
            <person name="Osuji N."/>
            <person name="Pu L.-L."/>
            <person name="Puazo M."/>
            <person name="Qu C."/>
            <person name="Quiroz J."/>
            <person name="Raj R."/>
            <person name="Weissenberger G."/>
            <person name="Xin Y."/>
            <person name="Zou X."/>
            <person name="Han Y."/>
            <person name="Worley K."/>
            <person name="Muzny D."/>
            <person name="Gibbs R."/>
        </authorList>
    </citation>
    <scope>NUCLEOTIDE SEQUENCE</scope>
    <source>
        <strain evidence="1">Sampled in the wild</strain>
    </source>
</reference>
<sequence length="53" mass="6127">MMEAKAWDAVLKKLGAIVRISPSSQFDTTSSIYEIDEMGRQLSREDFPTYFHE</sequence>
<gene>
    <name evidence="1" type="ORF">J437_LFUL013836</name>
</gene>
<name>A0A8K0KEK6_LADFU</name>
<accession>A0A8K0KEK6</accession>
<proteinExistence type="predicted"/>
<reference evidence="1" key="1">
    <citation type="submission" date="2013-04" db="EMBL/GenBank/DDBJ databases">
        <authorList>
            <person name="Qu J."/>
            <person name="Murali S.C."/>
            <person name="Bandaranaike D."/>
            <person name="Bellair M."/>
            <person name="Blankenburg K."/>
            <person name="Chao H."/>
            <person name="Dinh H."/>
            <person name="Doddapaneni H."/>
            <person name="Downs B."/>
            <person name="Dugan-Rocha S."/>
            <person name="Elkadiri S."/>
            <person name="Gnanaolivu R.D."/>
            <person name="Hernandez B."/>
            <person name="Javaid M."/>
            <person name="Jayaseelan J.C."/>
            <person name="Lee S."/>
            <person name="Li M."/>
            <person name="Ming W."/>
            <person name="Munidasa M."/>
            <person name="Muniz J."/>
            <person name="Nguyen L."/>
            <person name="Ongeri F."/>
            <person name="Osuji N."/>
            <person name="Pu L.-L."/>
            <person name="Puazo M."/>
            <person name="Qu C."/>
            <person name="Quiroz J."/>
            <person name="Raj R."/>
            <person name="Weissenberger G."/>
            <person name="Xin Y."/>
            <person name="Zou X."/>
            <person name="Han Y."/>
            <person name="Richards S."/>
            <person name="Worley K."/>
            <person name="Muzny D."/>
            <person name="Gibbs R."/>
        </authorList>
    </citation>
    <scope>NUCLEOTIDE SEQUENCE</scope>
    <source>
        <strain evidence="1">Sampled in the wild</strain>
    </source>
</reference>
<dbReference type="Proteomes" id="UP000792457">
    <property type="component" value="Unassembled WGS sequence"/>
</dbReference>
<organism evidence="1 2">
    <name type="scientific">Ladona fulva</name>
    <name type="common">Scarce chaser dragonfly</name>
    <name type="synonym">Libellula fulva</name>
    <dbReference type="NCBI Taxonomy" id="123851"/>
    <lineage>
        <taxon>Eukaryota</taxon>
        <taxon>Metazoa</taxon>
        <taxon>Ecdysozoa</taxon>
        <taxon>Arthropoda</taxon>
        <taxon>Hexapoda</taxon>
        <taxon>Insecta</taxon>
        <taxon>Pterygota</taxon>
        <taxon>Palaeoptera</taxon>
        <taxon>Odonata</taxon>
        <taxon>Epiprocta</taxon>
        <taxon>Anisoptera</taxon>
        <taxon>Libelluloidea</taxon>
        <taxon>Libellulidae</taxon>
        <taxon>Ladona</taxon>
    </lineage>
</organism>
<evidence type="ECO:0000313" key="1">
    <source>
        <dbReference type="EMBL" id="KAG8233716.1"/>
    </source>
</evidence>
<protein>
    <submittedName>
        <fullName evidence="1">Uncharacterized protein</fullName>
    </submittedName>
</protein>
<comment type="caution">
    <text evidence="1">The sequence shown here is derived from an EMBL/GenBank/DDBJ whole genome shotgun (WGS) entry which is preliminary data.</text>
</comment>
<evidence type="ECO:0000313" key="2">
    <source>
        <dbReference type="Proteomes" id="UP000792457"/>
    </source>
</evidence>
<dbReference type="EMBL" id="KZ308742">
    <property type="protein sequence ID" value="KAG8233716.1"/>
    <property type="molecule type" value="Genomic_DNA"/>
</dbReference>
<keyword evidence="2" id="KW-1185">Reference proteome</keyword>